<feature type="region of interest" description="Disordered" evidence="1">
    <location>
        <begin position="702"/>
        <end position="734"/>
    </location>
</feature>
<dbReference type="RefSeq" id="XP_031552575.1">
    <property type="nucleotide sequence ID" value="XM_031696715.1"/>
</dbReference>
<dbReference type="AlphaFoldDB" id="A0A6P8HIZ7"/>
<evidence type="ECO:0000313" key="2">
    <source>
        <dbReference type="Proteomes" id="UP000515163"/>
    </source>
</evidence>
<dbReference type="InterPro" id="IPR039586">
    <property type="entry name" value="CFAP46"/>
</dbReference>
<sequence>SLKGDQKFWLQTTLLLVEACLYKIDKRSQNPNKPDKEALEKARGIIVDAKSLFQGLSEENENKANLSDYIEAILEARHGILLFDYLVNDESKEKDEETLMNCDNAYQYLRGAREKLAQLGYRREAARVMRKQAAIKRMLADGAKTTDERHEYFLQAYSILMEATNIADAVMYDAQQASPLYEMRMVSLPVQREAVDVHLDLTDLMVSMFLCYSQEDRNRRQLEARKGSMQKMIDDFVKSEAVLCSEEKQEWKDTCSSLAVDAMMQLSLVSGMTNGLPHLRAKVMHSLGVCLRALSAHSSPDADNQWKELEQNRTLDLEKETIENQSQESKENSQGLDGVMKANTNESREILKYTTQAFNLNRVYTTSRKYLCQAVECLSQAVQIALKGGLRDIVSQASHQLVECIGTHDPASSAQYLALYQSCYMSQCLEKVLYRAQADPAVSRLAALLRQRKFFSTVDYLTEHSSAVVSLNHNNLGDCEAWRRLSIMKNHLELTKEFSVTNLQFVVLQHSPDRRYLYGAVLDKGRSAVASAKPAKQAGAVPVPTKAVVTRAEVNPKDLDDLIEEFNHFKSDTATELTRRNFVCHQHERQQKMLDRVEEHPTSNQESNSIMIDTALEHQEAKLQSHFQDVLAAMEAYLDPVLTKLYPALNAESMSGTIVLLADDKLLLLPLESLSAFLTPRVTSLTRDFSLQFLYHRFHQNEENEHKGDAKKGGGKKGDKKPEKPSTAKSKPSDKKVMKIMVIFLKY</sequence>
<evidence type="ECO:0000256" key="1">
    <source>
        <dbReference type="SAM" id="MobiDB-lite"/>
    </source>
</evidence>
<dbReference type="InParanoid" id="A0A6P8HIZ7"/>
<dbReference type="GeneID" id="116289776"/>
<proteinExistence type="predicted"/>
<keyword evidence="2" id="KW-1185">Reference proteome</keyword>
<dbReference type="GO" id="GO:0060294">
    <property type="term" value="P:cilium movement involved in cell motility"/>
    <property type="evidence" value="ECO:0007669"/>
    <property type="project" value="InterPro"/>
</dbReference>
<dbReference type="Proteomes" id="UP000515163">
    <property type="component" value="Unplaced"/>
</dbReference>
<dbReference type="OrthoDB" id="68437at2759"/>
<protein>
    <submittedName>
        <fullName evidence="3">Cilia- and flagella-associated protein 46-like</fullName>
    </submittedName>
</protein>
<gene>
    <name evidence="3" type="primary">LOC116289776</name>
</gene>
<dbReference type="PANTHER" id="PTHR15977:SF15">
    <property type="entry name" value="CILIA- AND FLAGELLA-ASSOCIATED PROTEIN 46"/>
    <property type="match status" value="1"/>
</dbReference>
<evidence type="ECO:0000313" key="3">
    <source>
        <dbReference type="RefSeq" id="XP_031552575.1"/>
    </source>
</evidence>
<reference evidence="3" key="1">
    <citation type="submission" date="2025-08" db="UniProtKB">
        <authorList>
            <consortium name="RefSeq"/>
        </authorList>
    </citation>
    <scope>IDENTIFICATION</scope>
</reference>
<dbReference type="GO" id="GO:0035082">
    <property type="term" value="P:axoneme assembly"/>
    <property type="evidence" value="ECO:0007669"/>
    <property type="project" value="InterPro"/>
</dbReference>
<name>A0A6P8HIZ7_ACTTE</name>
<dbReference type="PANTHER" id="PTHR15977">
    <property type="entry name" value="CILIA- AND FLAGELLA-ASSOCIATED PROTEIN 46"/>
    <property type="match status" value="1"/>
</dbReference>
<organism evidence="2 3">
    <name type="scientific">Actinia tenebrosa</name>
    <name type="common">Australian red waratah sea anemone</name>
    <dbReference type="NCBI Taxonomy" id="6105"/>
    <lineage>
        <taxon>Eukaryota</taxon>
        <taxon>Metazoa</taxon>
        <taxon>Cnidaria</taxon>
        <taxon>Anthozoa</taxon>
        <taxon>Hexacorallia</taxon>
        <taxon>Actiniaria</taxon>
        <taxon>Actiniidae</taxon>
        <taxon>Actinia</taxon>
    </lineage>
</organism>
<feature type="non-terminal residue" evidence="3">
    <location>
        <position position="1"/>
    </location>
</feature>
<dbReference type="KEGG" id="aten:116289776"/>
<accession>A0A6P8HIZ7</accession>